<evidence type="ECO:0000313" key="1">
    <source>
        <dbReference type="EMBL" id="QDX94559.1"/>
    </source>
</evidence>
<gene>
    <name evidence="1" type="ORF">EEL30_21135</name>
</gene>
<sequence length="291" mass="33207">MGHFFGNPLISKELRERFRSKKTIWILFSYLMVFGAVLLGYLTIIEKTDTVFLGQGDNLFFAMSALQYALICFIAPALAAGTISGERERQTLNILLTTQLSPRRIILSKLVTSLSFMFLLIVASLPLYSFVFLYGGVSPSQIFSMILFFAINIMFFGSLGIFCSTWVKRTGVSTITAYGIAFFFVVGTAFLLYFLLAIIRYWYPDTDYGIESFFLLKWLSYINPCLVGSRILGIDVFSSISMSEDYYWIYFASFYLVLSVGLLCWSAYLLKPVRRPWTTREQESKSEGARE</sequence>
<dbReference type="OrthoDB" id="9815855at2"/>
<dbReference type="PANTHER" id="PTHR43471:SF12">
    <property type="entry name" value="HYPOTHETICAL MEMBRANE PROTEIN, CONSERVED"/>
    <property type="match status" value="1"/>
</dbReference>
<dbReference type="GO" id="GO:0005886">
    <property type="term" value="C:plasma membrane"/>
    <property type="evidence" value="ECO:0007669"/>
    <property type="project" value="UniProtKB-SubCell"/>
</dbReference>
<proteinExistence type="predicted"/>
<dbReference type="PANTHER" id="PTHR43471">
    <property type="entry name" value="ABC TRANSPORTER PERMEASE"/>
    <property type="match status" value="1"/>
</dbReference>
<reference evidence="1 2" key="1">
    <citation type="submission" date="2018-11" db="EMBL/GenBank/DDBJ databases">
        <title>Phylogenetic determinants of toxin gene distribution in genomes of Brevibacillus laterosporus.</title>
        <authorList>
            <person name="Glare T.R."/>
            <person name="Durrant A."/>
            <person name="Berry C."/>
            <person name="Palma L."/>
            <person name="Ormskirk M."/>
            <person name="Cox M.O."/>
        </authorList>
    </citation>
    <scope>NUCLEOTIDE SEQUENCE [LARGE SCALE GENOMIC DNA]</scope>
    <source>
        <strain evidence="1 2">1821L</strain>
    </source>
</reference>
<protein>
    <submittedName>
        <fullName evidence="1">ABC transporter permease</fullName>
    </submittedName>
</protein>
<evidence type="ECO:0000313" key="2">
    <source>
        <dbReference type="Proteomes" id="UP000319432"/>
    </source>
</evidence>
<dbReference type="Pfam" id="PF12679">
    <property type="entry name" value="ABC2_membrane_2"/>
    <property type="match status" value="1"/>
</dbReference>
<dbReference type="EMBL" id="CP033464">
    <property type="protein sequence ID" value="QDX94559.1"/>
    <property type="molecule type" value="Genomic_DNA"/>
</dbReference>
<dbReference type="GO" id="GO:0140359">
    <property type="term" value="F:ABC-type transporter activity"/>
    <property type="evidence" value="ECO:0007669"/>
    <property type="project" value="InterPro"/>
</dbReference>
<accession>A0A502ICT4</accession>
<dbReference type="Proteomes" id="UP000319432">
    <property type="component" value="Chromosome"/>
</dbReference>
<organism evidence="1 2">
    <name type="scientific">Brevibacillus laterosporus</name>
    <name type="common">Bacillus laterosporus</name>
    <dbReference type="NCBI Taxonomy" id="1465"/>
    <lineage>
        <taxon>Bacteria</taxon>
        <taxon>Bacillati</taxon>
        <taxon>Bacillota</taxon>
        <taxon>Bacilli</taxon>
        <taxon>Bacillales</taxon>
        <taxon>Paenibacillaceae</taxon>
        <taxon>Brevibacillus</taxon>
    </lineage>
</organism>
<keyword evidence="2" id="KW-1185">Reference proteome</keyword>
<name>A0A502ICT4_BRELA</name>
<dbReference type="AlphaFoldDB" id="A0A502ICT4"/>